<dbReference type="EMBL" id="AP018795">
    <property type="protein sequence ID" value="BBF65202.1"/>
    <property type="molecule type" value="Genomic_DNA"/>
</dbReference>
<name>A0A2Z6II55_ACIFI</name>
<keyword evidence="12" id="KW-1185">Reference proteome</keyword>
<comment type="subunit">
    <text evidence="9">The Tat system comprises two distinct complexes: a TatABC complex, containing multiple copies of TatA, TatB and TatC subunits, and a separate TatA complex, containing only TatA subunits. Substrates initially bind to the TatABC complex, which probably triggers association of the separate TatA complex to form the active translocon.</text>
</comment>
<dbReference type="KEGG" id="afj:AFERRID_14200"/>
<evidence type="ECO:0000256" key="2">
    <source>
        <dbReference type="ARBA" id="ARBA00022448"/>
    </source>
</evidence>
<evidence type="ECO:0000256" key="8">
    <source>
        <dbReference type="ARBA" id="ARBA00023136"/>
    </source>
</evidence>
<comment type="subcellular location">
    <subcellularLocation>
        <location evidence="9">Cell inner membrane</location>
        <topology evidence="9">Single-pass membrane protein</topology>
    </subcellularLocation>
    <subcellularLocation>
        <location evidence="1">Cell membrane</location>
        <topology evidence="1">Single-pass membrane protein</topology>
    </subcellularLocation>
</comment>
<reference evidence="11 12" key="1">
    <citation type="journal article" date="2018" name="Microbiol. Resour. Announc.">
        <title>Complete Genome Sequence of Acidithiobacillus ferridurans JCM 18981.</title>
        <authorList>
            <person name="Miyauchi T."/>
            <person name="Kouzuma A."/>
            <person name="Abe T."/>
            <person name="Watanabe K."/>
        </authorList>
    </citation>
    <scope>NUCLEOTIDE SEQUENCE [LARGE SCALE GENOMIC DNA]</scope>
    <source>
        <strain evidence="12">ATCC 33020 / DSM 29468 / JCM 18981 / 11Fe</strain>
    </source>
</reference>
<evidence type="ECO:0000256" key="4">
    <source>
        <dbReference type="ARBA" id="ARBA00022692"/>
    </source>
</evidence>
<evidence type="ECO:0000256" key="6">
    <source>
        <dbReference type="ARBA" id="ARBA00022989"/>
    </source>
</evidence>
<sequence length="83" mass="8847">MDIFSLPHLIILLLIVMALFGTSKIKNIGGDLGSAIKSFRQAMKDEEQQQGSPKTAGPMPKAIEHGADAETGETIAKSLHSKS</sequence>
<organism evidence="11 12">
    <name type="scientific">Acidithiobacillus ferridurans</name>
    <dbReference type="NCBI Taxonomy" id="1232575"/>
    <lineage>
        <taxon>Bacteria</taxon>
        <taxon>Pseudomonadati</taxon>
        <taxon>Pseudomonadota</taxon>
        <taxon>Acidithiobacillia</taxon>
        <taxon>Acidithiobacillales</taxon>
        <taxon>Acidithiobacillaceae</taxon>
        <taxon>Acidithiobacillus</taxon>
    </lineage>
</organism>
<dbReference type="Pfam" id="PF02416">
    <property type="entry name" value="TatA_B_E"/>
    <property type="match status" value="1"/>
</dbReference>
<keyword evidence="2 9" id="KW-0813">Transport</keyword>
<dbReference type="PANTHER" id="PTHR42982">
    <property type="entry name" value="SEC-INDEPENDENT PROTEIN TRANSLOCASE PROTEIN TATA"/>
    <property type="match status" value="1"/>
</dbReference>
<dbReference type="InterPro" id="IPR006312">
    <property type="entry name" value="TatA/E"/>
</dbReference>
<proteinExistence type="inferred from homology"/>
<dbReference type="RefSeq" id="WP_113526430.1">
    <property type="nucleotide sequence ID" value="NZ_AP018795.1"/>
</dbReference>
<keyword evidence="9" id="KW-0997">Cell inner membrane</keyword>
<feature type="region of interest" description="Disordered" evidence="10">
    <location>
        <begin position="42"/>
        <end position="83"/>
    </location>
</feature>
<dbReference type="PANTHER" id="PTHR42982:SF1">
    <property type="entry name" value="SEC-INDEPENDENT PROTEIN TRANSLOCASE PROTEIN TATA"/>
    <property type="match status" value="1"/>
</dbReference>
<dbReference type="NCBIfam" id="TIGR01411">
    <property type="entry name" value="tatAE"/>
    <property type="match status" value="1"/>
</dbReference>
<dbReference type="GO" id="GO:0033281">
    <property type="term" value="C:TAT protein transport complex"/>
    <property type="evidence" value="ECO:0007669"/>
    <property type="project" value="UniProtKB-UniRule"/>
</dbReference>
<dbReference type="HAMAP" id="MF_00236">
    <property type="entry name" value="TatA_E"/>
    <property type="match status" value="1"/>
</dbReference>
<comment type="function">
    <text evidence="9">Part of the twin-arginine translocation (Tat) system that transports large folded proteins containing a characteristic twin-arginine motif in their signal peptide across membranes. TatA could form the protein-conducting channel of the Tat system.</text>
</comment>
<evidence type="ECO:0000256" key="7">
    <source>
        <dbReference type="ARBA" id="ARBA00023010"/>
    </source>
</evidence>
<protein>
    <recommendedName>
        <fullName evidence="9">Sec-independent protein translocase protein TatA</fullName>
    </recommendedName>
</protein>
<evidence type="ECO:0000256" key="1">
    <source>
        <dbReference type="ARBA" id="ARBA00004162"/>
    </source>
</evidence>
<keyword evidence="8 9" id="KW-0472">Membrane</keyword>
<keyword evidence="5 9" id="KW-0653">Protein transport</keyword>
<evidence type="ECO:0000313" key="12">
    <source>
        <dbReference type="Proteomes" id="UP000280188"/>
    </source>
</evidence>
<keyword evidence="7 9" id="KW-0811">Translocation</keyword>
<dbReference type="Gene3D" id="1.20.5.3310">
    <property type="match status" value="1"/>
</dbReference>
<dbReference type="GO" id="GO:0008320">
    <property type="term" value="F:protein transmembrane transporter activity"/>
    <property type="evidence" value="ECO:0007669"/>
    <property type="project" value="UniProtKB-UniRule"/>
</dbReference>
<accession>A0A2Z6II55</accession>
<gene>
    <name evidence="9" type="primary">tatA</name>
    <name evidence="11" type="ORF">AFERRID_14200</name>
</gene>
<dbReference type="InterPro" id="IPR003369">
    <property type="entry name" value="TatA/B/E"/>
</dbReference>
<comment type="similarity">
    <text evidence="9">Belongs to the TatA/E family.</text>
</comment>
<dbReference type="GO" id="GO:0043953">
    <property type="term" value="P:protein transport by the Tat complex"/>
    <property type="evidence" value="ECO:0007669"/>
    <property type="project" value="UniProtKB-UniRule"/>
</dbReference>
<evidence type="ECO:0000256" key="3">
    <source>
        <dbReference type="ARBA" id="ARBA00022475"/>
    </source>
</evidence>
<keyword evidence="4 9" id="KW-0812">Transmembrane</keyword>
<evidence type="ECO:0000313" key="11">
    <source>
        <dbReference type="EMBL" id="BBF65202.1"/>
    </source>
</evidence>
<dbReference type="AlphaFoldDB" id="A0A2Z6II55"/>
<evidence type="ECO:0000256" key="5">
    <source>
        <dbReference type="ARBA" id="ARBA00022927"/>
    </source>
</evidence>
<evidence type="ECO:0000256" key="9">
    <source>
        <dbReference type="HAMAP-Rule" id="MF_00236"/>
    </source>
</evidence>
<keyword evidence="6 9" id="KW-1133">Transmembrane helix</keyword>
<evidence type="ECO:0000256" key="10">
    <source>
        <dbReference type="SAM" id="MobiDB-lite"/>
    </source>
</evidence>
<dbReference type="Proteomes" id="UP000280188">
    <property type="component" value="Chromosome"/>
</dbReference>
<keyword evidence="3 9" id="KW-1003">Cell membrane</keyword>